<dbReference type="SUPFAM" id="SSF55920">
    <property type="entry name" value="Creatinase/aminopeptidase"/>
    <property type="match status" value="1"/>
</dbReference>
<dbReference type="InterPro" id="IPR036005">
    <property type="entry name" value="Creatinase/aminopeptidase-like"/>
</dbReference>
<dbReference type="Proteomes" id="UP000186922">
    <property type="component" value="Unassembled WGS sequence"/>
</dbReference>
<organism evidence="2 3">
    <name type="scientific">Ramazzottius varieornatus</name>
    <name type="common">Water bear</name>
    <name type="synonym">Tardigrade</name>
    <dbReference type="NCBI Taxonomy" id="947166"/>
    <lineage>
        <taxon>Eukaryota</taxon>
        <taxon>Metazoa</taxon>
        <taxon>Ecdysozoa</taxon>
        <taxon>Tardigrada</taxon>
        <taxon>Eutardigrada</taxon>
        <taxon>Parachela</taxon>
        <taxon>Hypsibioidea</taxon>
        <taxon>Ramazzottiidae</taxon>
        <taxon>Ramazzottius</taxon>
    </lineage>
</organism>
<evidence type="ECO:0000313" key="3">
    <source>
        <dbReference type="Proteomes" id="UP000186922"/>
    </source>
</evidence>
<keyword evidence="3" id="KW-1185">Reference proteome</keyword>
<evidence type="ECO:0000313" key="2">
    <source>
        <dbReference type="EMBL" id="GAU90986.1"/>
    </source>
</evidence>
<dbReference type="AlphaFoldDB" id="A0A1D1UMN9"/>
<name>A0A1D1UMN9_RAMVA</name>
<gene>
    <name evidence="2" type="primary">RvY_03326</name>
    <name evidence="2" type="synonym">RvY_03326.1</name>
    <name evidence="2" type="ORF">RvY_03326-1</name>
</gene>
<sequence>MFDAACSRLVSLSLRSLRCNETLEAAQLYRRQVHLSASSSSSTVPRNPASTAVRFNLVQPHLHYDPDARSKIRRVPRGVIAPPYATAGHVGPARKQTNLHSLPRIDGVRNACKLARKTLNYLGSQLKVGLTTDELDEMAFDYIVRHDAYPSPLNYMNYPKSICTSVNNVACHGMPDRRPLMDGDILNVDVSADIMAIARRRSLLDGLTRRQFG</sequence>
<dbReference type="Gene3D" id="3.90.230.10">
    <property type="entry name" value="Creatinase/methionine aminopeptidase superfamily"/>
    <property type="match status" value="1"/>
</dbReference>
<dbReference type="MEROPS" id="M24.028"/>
<feature type="domain" description="Peptidase M24" evidence="1">
    <location>
        <begin position="107"/>
        <end position="194"/>
    </location>
</feature>
<dbReference type="EMBL" id="BDGG01000001">
    <property type="protein sequence ID" value="GAU90986.1"/>
    <property type="molecule type" value="Genomic_DNA"/>
</dbReference>
<dbReference type="OrthoDB" id="3209743at2759"/>
<reference evidence="2 3" key="1">
    <citation type="journal article" date="2016" name="Nat. Commun.">
        <title>Extremotolerant tardigrade genome and improved radiotolerance of human cultured cells by tardigrade-unique protein.</title>
        <authorList>
            <person name="Hashimoto T."/>
            <person name="Horikawa D.D."/>
            <person name="Saito Y."/>
            <person name="Kuwahara H."/>
            <person name="Kozuka-Hata H."/>
            <person name="Shin-I T."/>
            <person name="Minakuchi Y."/>
            <person name="Ohishi K."/>
            <person name="Motoyama A."/>
            <person name="Aizu T."/>
            <person name="Enomoto A."/>
            <person name="Kondo K."/>
            <person name="Tanaka S."/>
            <person name="Hara Y."/>
            <person name="Koshikawa S."/>
            <person name="Sagara H."/>
            <person name="Miura T."/>
            <person name="Yokobori S."/>
            <person name="Miyagawa K."/>
            <person name="Suzuki Y."/>
            <person name="Kubo T."/>
            <person name="Oyama M."/>
            <person name="Kohara Y."/>
            <person name="Fujiyama A."/>
            <person name="Arakawa K."/>
            <person name="Katayama T."/>
            <person name="Toyoda A."/>
            <person name="Kunieda T."/>
        </authorList>
    </citation>
    <scope>NUCLEOTIDE SEQUENCE [LARGE SCALE GENOMIC DNA]</scope>
    <source>
        <strain evidence="2 3">YOKOZUNA-1</strain>
    </source>
</reference>
<dbReference type="STRING" id="947166.A0A1D1UMN9"/>
<comment type="caution">
    <text evidence="2">The sequence shown here is derived from an EMBL/GenBank/DDBJ whole genome shotgun (WGS) entry which is preliminary data.</text>
</comment>
<proteinExistence type="predicted"/>
<protein>
    <recommendedName>
        <fullName evidence="1">Peptidase M24 domain-containing protein</fullName>
    </recommendedName>
</protein>
<dbReference type="Pfam" id="PF00557">
    <property type="entry name" value="Peptidase_M24"/>
    <property type="match status" value="1"/>
</dbReference>
<evidence type="ECO:0000259" key="1">
    <source>
        <dbReference type="Pfam" id="PF00557"/>
    </source>
</evidence>
<accession>A0A1D1UMN9</accession>
<dbReference type="InterPro" id="IPR000994">
    <property type="entry name" value="Pept_M24"/>
</dbReference>
<dbReference type="PANTHER" id="PTHR43330">
    <property type="entry name" value="METHIONINE AMINOPEPTIDASE"/>
    <property type="match status" value="1"/>
</dbReference>
<dbReference type="PANTHER" id="PTHR43330:SF8">
    <property type="entry name" value="METHIONINE AMINOPEPTIDASE 1D, MITOCHONDRIAL"/>
    <property type="match status" value="1"/>
</dbReference>
<dbReference type="GO" id="GO:0070006">
    <property type="term" value="F:metalloaminopeptidase activity"/>
    <property type="evidence" value="ECO:0007669"/>
    <property type="project" value="TreeGrafter"/>
</dbReference>